<dbReference type="Proteomes" id="UP000663844">
    <property type="component" value="Unassembled WGS sequence"/>
</dbReference>
<comment type="caution">
    <text evidence="1">The sequence shown here is derived from an EMBL/GenBank/DDBJ whole genome shotgun (WGS) entry which is preliminary data.</text>
</comment>
<protein>
    <submittedName>
        <fullName evidence="1">Uncharacterized protein</fullName>
    </submittedName>
</protein>
<dbReference type="EMBL" id="CAJOAZ010011220">
    <property type="protein sequence ID" value="CAF4233515.1"/>
    <property type="molecule type" value="Genomic_DNA"/>
</dbReference>
<evidence type="ECO:0000313" key="2">
    <source>
        <dbReference type="Proteomes" id="UP000663844"/>
    </source>
</evidence>
<gene>
    <name evidence="1" type="ORF">OXD698_LOCUS42529</name>
</gene>
<organism evidence="1 2">
    <name type="scientific">Adineta steineri</name>
    <dbReference type="NCBI Taxonomy" id="433720"/>
    <lineage>
        <taxon>Eukaryota</taxon>
        <taxon>Metazoa</taxon>
        <taxon>Spiralia</taxon>
        <taxon>Gnathifera</taxon>
        <taxon>Rotifera</taxon>
        <taxon>Eurotatoria</taxon>
        <taxon>Bdelloidea</taxon>
        <taxon>Adinetida</taxon>
        <taxon>Adinetidae</taxon>
        <taxon>Adineta</taxon>
    </lineage>
</organism>
<sequence length="85" mass="10557">MLDDQQPFKNTLWLSQFTKIYSSWIHRADKHLKDLMDLHESFRKDRLLNTYNRLQSDSHFRRRKNLEELHERYAHFANDECYSNL</sequence>
<dbReference type="AlphaFoldDB" id="A0A820DL74"/>
<name>A0A820DL74_9BILA</name>
<proteinExistence type="predicted"/>
<feature type="non-terminal residue" evidence="1">
    <location>
        <position position="1"/>
    </location>
</feature>
<accession>A0A820DL74</accession>
<evidence type="ECO:0000313" key="1">
    <source>
        <dbReference type="EMBL" id="CAF4233515.1"/>
    </source>
</evidence>
<reference evidence="1" key="1">
    <citation type="submission" date="2021-02" db="EMBL/GenBank/DDBJ databases">
        <authorList>
            <person name="Nowell W R."/>
        </authorList>
    </citation>
    <scope>NUCLEOTIDE SEQUENCE</scope>
</reference>